<dbReference type="Ensembl" id="ENSUMAT00000027194.1">
    <property type="protein sequence ID" value="ENSUMAP00000022939.1"/>
    <property type="gene ID" value="ENSUMAG00000016755.1"/>
</dbReference>
<accession>A0A452UPM2</accession>
<protein>
    <submittedName>
        <fullName evidence="1">Uncharacterized protein</fullName>
    </submittedName>
</protein>
<dbReference type="AlphaFoldDB" id="A0A452UPM2"/>
<organism evidence="1">
    <name type="scientific">Ursus maritimus</name>
    <name type="common">Polar bear</name>
    <name type="synonym">Thalarctos maritimus</name>
    <dbReference type="NCBI Taxonomy" id="29073"/>
    <lineage>
        <taxon>Eukaryota</taxon>
        <taxon>Metazoa</taxon>
        <taxon>Chordata</taxon>
        <taxon>Craniata</taxon>
        <taxon>Vertebrata</taxon>
        <taxon>Euteleostomi</taxon>
        <taxon>Mammalia</taxon>
        <taxon>Eutheria</taxon>
        <taxon>Laurasiatheria</taxon>
        <taxon>Carnivora</taxon>
        <taxon>Caniformia</taxon>
        <taxon>Ursidae</taxon>
        <taxon>Ursus</taxon>
    </lineage>
</organism>
<dbReference type="GeneTree" id="ENSGT00960000190184"/>
<reference evidence="1" key="1">
    <citation type="submission" date="2019-03" db="UniProtKB">
        <authorList>
            <consortium name="Ensembl"/>
        </authorList>
    </citation>
    <scope>IDENTIFICATION</scope>
</reference>
<proteinExistence type="predicted"/>
<name>A0A452UPM2_URSMA</name>
<evidence type="ECO:0000313" key="1">
    <source>
        <dbReference type="Ensembl" id="ENSUMAP00000022939"/>
    </source>
</evidence>
<sequence length="84" mass="9643">MNKPQRALLLKDKCCGTTHLPGLREGCRHSAWELWKRDVVWDKGGKSRAKLVKLLASSTAEDILENLKQQVEKTTKKHAMREVF</sequence>